<dbReference type="InterPro" id="IPR021328">
    <property type="entry name" value="CotB-like"/>
</dbReference>
<sequence>MINDQRYAILSLELHLFFSRIMKEHSLFLEAGFTSKDSEFAKRAEHYKNEFEKLLSYTVSASNGIIRPIVLNSGEIITDFTLGTEAKTQALTGIGINQSITEMESKLRSGQNPQVSSNLVNYVNQLNTNAKMLLNGLIKFKKRILDGVLSCNLFTVNYPLLIEHITREAELYYSLIDDLQNRVDIDSKDARETKLFWDKIMMEHSLFIRGLLDPSEDDLIETADEFADTFKDLLEEAQNMTSMTINSVTNQTLNQTVQLKNFKQAGTEGIASCKIRSIILPLLGDHVLREANHYIRLLETYKQM</sequence>
<evidence type="ECO:0000313" key="1">
    <source>
        <dbReference type="EMBL" id="KHS58450.1"/>
    </source>
</evidence>
<evidence type="ECO:0008006" key="3">
    <source>
        <dbReference type="Google" id="ProtNLM"/>
    </source>
</evidence>
<organism evidence="1 2">
    <name type="scientific">Terrisporobacter othiniensis</name>
    <dbReference type="NCBI Taxonomy" id="1577792"/>
    <lineage>
        <taxon>Bacteria</taxon>
        <taxon>Bacillati</taxon>
        <taxon>Bacillota</taxon>
        <taxon>Clostridia</taxon>
        <taxon>Peptostreptococcales</taxon>
        <taxon>Peptostreptococcaceae</taxon>
        <taxon>Terrisporobacter</taxon>
    </lineage>
</organism>
<dbReference type="EMBL" id="JWHR01000032">
    <property type="protein sequence ID" value="KHS58450.1"/>
    <property type="molecule type" value="Genomic_DNA"/>
</dbReference>
<dbReference type="STRING" id="1577792.QX51_02835"/>
<evidence type="ECO:0000313" key="2">
    <source>
        <dbReference type="Proteomes" id="UP000031189"/>
    </source>
</evidence>
<reference evidence="1 2" key="1">
    <citation type="submission" date="2014-12" db="EMBL/GenBank/DDBJ databases">
        <title>Draft genome sequence of Terrisporobacter sp. 08-306576, isolated from the blood culture of a bacteremia patient.</title>
        <authorList>
            <person name="Lund L.C."/>
            <person name="Sydenham T.V."/>
            <person name="Hogh S.V."/>
            <person name="Skov M.N."/>
            <person name="Kemp M."/>
            <person name="Justesen U.S."/>
        </authorList>
    </citation>
    <scope>NUCLEOTIDE SEQUENCE [LARGE SCALE GENOMIC DNA]</scope>
    <source>
        <strain evidence="1 2">08-306576</strain>
    </source>
</reference>
<dbReference type="RefSeq" id="WP_039678394.1">
    <property type="nucleotide sequence ID" value="NZ_JWHR01000032.1"/>
</dbReference>
<accession>A0A0B3WV37</accession>
<keyword evidence="2" id="KW-1185">Reference proteome</keyword>
<dbReference type="Proteomes" id="UP000031189">
    <property type="component" value="Unassembled WGS sequence"/>
</dbReference>
<gene>
    <name evidence="1" type="ORF">QX51_02835</name>
</gene>
<proteinExistence type="predicted"/>
<comment type="caution">
    <text evidence="1">The sequence shown here is derived from an EMBL/GenBank/DDBJ whole genome shotgun (WGS) entry which is preliminary data.</text>
</comment>
<name>A0A0B3WV37_9FIRM</name>
<dbReference type="Gene3D" id="1.20.1260.120">
    <property type="entry name" value="Protein of unknown function DUF2935"/>
    <property type="match status" value="1"/>
</dbReference>
<dbReference type="Pfam" id="PF11155">
    <property type="entry name" value="DUF2935"/>
    <property type="match status" value="2"/>
</dbReference>
<dbReference type="SUPFAM" id="SSF158430">
    <property type="entry name" value="Bacillus cereus metalloprotein-like"/>
    <property type="match status" value="2"/>
</dbReference>
<dbReference type="AlphaFoldDB" id="A0A0B3WV37"/>
<protein>
    <recommendedName>
        <fullName evidence="3">DUF2935 domain-containing protein</fullName>
    </recommendedName>
</protein>
<dbReference type="OrthoDB" id="1633927at2"/>